<feature type="region of interest" description="Disordered" evidence="4">
    <location>
        <begin position="61"/>
        <end position="98"/>
    </location>
</feature>
<dbReference type="OrthoDB" id="3367at2759"/>
<evidence type="ECO:0000256" key="3">
    <source>
        <dbReference type="PROSITE-ProRule" id="PRU00221"/>
    </source>
</evidence>
<reference evidence="7" key="1">
    <citation type="submission" date="2015-09" db="EMBL/GenBank/DDBJ databases">
        <authorList>
            <consortium name="Pathogen Informatics"/>
        </authorList>
    </citation>
    <scope>NUCLEOTIDE SEQUENCE [LARGE SCALE GENOMIC DNA]</scope>
    <source>
        <strain evidence="7">Lake Konstanz</strain>
    </source>
</reference>
<accession>A0A0S4JCI3</accession>
<organism evidence="6 7">
    <name type="scientific">Bodo saltans</name>
    <name type="common">Flagellated protozoan</name>
    <dbReference type="NCBI Taxonomy" id="75058"/>
    <lineage>
        <taxon>Eukaryota</taxon>
        <taxon>Discoba</taxon>
        <taxon>Euglenozoa</taxon>
        <taxon>Kinetoplastea</taxon>
        <taxon>Metakinetoplastina</taxon>
        <taxon>Eubodonida</taxon>
        <taxon>Bodonidae</taxon>
        <taxon>Bodo</taxon>
    </lineage>
</organism>
<feature type="repeat" description="WD" evidence="3">
    <location>
        <begin position="228"/>
        <end position="260"/>
    </location>
</feature>
<keyword evidence="1 3" id="KW-0853">WD repeat</keyword>
<feature type="compositionally biased region" description="Low complexity" evidence="4">
    <location>
        <begin position="78"/>
        <end position="94"/>
    </location>
</feature>
<dbReference type="PANTHER" id="PTHR22847:SF637">
    <property type="entry name" value="WD REPEAT DOMAIN 5B"/>
    <property type="match status" value="1"/>
</dbReference>
<feature type="repeat" description="WD" evidence="3">
    <location>
        <begin position="269"/>
        <end position="306"/>
    </location>
</feature>
<dbReference type="InterPro" id="IPR036322">
    <property type="entry name" value="WD40_repeat_dom_sf"/>
</dbReference>
<dbReference type="GO" id="GO:1990234">
    <property type="term" value="C:transferase complex"/>
    <property type="evidence" value="ECO:0007669"/>
    <property type="project" value="UniProtKB-ARBA"/>
</dbReference>
<keyword evidence="7" id="KW-1185">Reference proteome</keyword>
<evidence type="ECO:0000313" key="6">
    <source>
        <dbReference type="EMBL" id="CUG86009.1"/>
    </source>
</evidence>
<keyword evidence="5" id="KW-0472">Membrane</keyword>
<dbReference type="VEuPathDB" id="TriTrypDB:BSAL_06395"/>
<keyword evidence="5" id="KW-1133">Transmembrane helix</keyword>
<gene>
    <name evidence="6" type="ORF">BSAL_06395</name>
</gene>
<dbReference type="Proteomes" id="UP000051952">
    <property type="component" value="Unassembled WGS sequence"/>
</dbReference>
<dbReference type="InterPro" id="IPR001680">
    <property type="entry name" value="WD40_rpt"/>
</dbReference>
<evidence type="ECO:0000256" key="2">
    <source>
        <dbReference type="ARBA" id="ARBA00022737"/>
    </source>
</evidence>
<protein>
    <submittedName>
        <fullName evidence="6">WD40 repeat-containing protein, putative</fullName>
    </submittedName>
</protein>
<evidence type="ECO:0000256" key="5">
    <source>
        <dbReference type="SAM" id="Phobius"/>
    </source>
</evidence>
<dbReference type="Gene3D" id="2.130.10.10">
    <property type="entry name" value="YVTN repeat-like/Quinoprotein amine dehydrogenase"/>
    <property type="match status" value="2"/>
</dbReference>
<feature type="transmembrane region" description="Helical" evidence="5">
    <location>
        <begin position="199"/>
        <end position="217"/>
    </location>
</feature>
<feature type="repeat" description="WD" evidence="3">
    <location>
        <begin position="437"/>
        <end position="467"/>
    </location>
</feature>
<dbReference type="Pfam" id="PF00400">
    <property type="entry name" value="WD40"/>
    <property type="match status" value="3"/>
</dbReference>
<feature type="compositionally biased region" description="Polar residues" evidence="4">
    <location>
        <begin position="64"/>
        <end position="77"/>
    </location>
</feature>
<proteinExistence type="predicted"/>
<keyword evidence="5" id="KW-0812">Transmembrane</keyword>
<sequence>MQEILDSSRNGYSLRLSLPFLPPPAPQRLTPKRTCALLLHRYASASSAAVAVATSVKTEKKQRQSTTTAILTPTSPNVKPRAAVAAPSATSSTPSKKKRQLIGRSGVLFSNMTAECIASFMIPSETIVVASMNHIATLKMLQHDIVQHHTAEIPEEESGSGGEFSSVAALPAITRMPSSSSSGVALDATERRMRRQNDTNGACIVAAFGLGIAAYTLPRLRLQDEFDGAGHSDAVLALDVTQDGLHMATGSRDCGVIYWSRTEGPLRYMVGHTDWVRFVKFCSSGTVLPQQLLFSASDDGTVALWDPARGTRLFCLDAFEGQSIRSFDVVEVSNQQQQRSSGQNATHQRTFSGYAATVSIALTLEGSPIYLFELVVPSSTSSSPSSSSIAHSRTNSLNFPRSLSGGGGDDPLGRGGATAAPTVVITAYSLEPRGTIEAPHSGTLTALRFTPNGKWIVTAAEDETVAVCSIVDGGAVLWRSTSLVTKRRCISFMNTISSIRVLCCPPQTSVLMLCACSSDGHVLLWSIDPREGGKLFERTTQLQIGALVSIDVAKGIV</sequence>
<dbReference type="SUPFAM" id="SSF50978">
    <property type="entry name" value="WD40 repeat-like"/>
    <property type="match status" value="1"/>
</dbReference>
<evidence type="ECO:0000256" key="1">
    <source>
        <dbReference type="ARBA" id="ARBA00022574"/>
    </source>
</evidence>
<evidence type="ECO:0000256" key="4">
    <source>
        <dbReference type="SAM" id="MobiDB-lite"/>
    </source>
</evidence>
<name>A0A0S4JCI3_BODSA</name>
<dbReference type="InterPro" id="IPR015943">
    <property type="entry name" value="WD40/YVTN_repeat-like_dom_sf"/>
</dbReference>
<keyword evidence="2" id="KW-0677">Repeat</keyword>
<dbReference type="PANTHER" id="PTHR22847">
    <property type="entry name" value="WD40 REPEAT PROTEIN"/>
    <property type="match status" value="1"/>
</dbReference>
<dbReference type="SMART" id="SM00320">
    <property type="entry name" value="WD40"/>
    <property type="match status" value="4"/>
</dbReference>
<dbReference type="PROSITE" id="PS50082">
    <property type="entry name" value="WD_REPEATS_2"/>
    <property type="match status" value="3"/>
</dbReference>
<dbReference type="EMBL" id="CYKH01001226">
    <property type="protein sequence ID" value="CUG86009.1"/>
    <property type="molecule type" value="Genomic_DNA"/>
</dbReference>
<dbReference type="AlphaFoldDB" id="A0A0S4JCI3"/>
<evidence type="ECO:0000313" key="7">
    <source>
        <dbReference type="Proteomes" id="UP000051952"/>
    </source>
</evidence>